<feature type="transmembrane region" description="Helical" evidence="8">
    <location>
        <begin position="130"/>
        <end position="152"/>
    </location>
</feature>
<keyword evidence="5 8" id="KW-1133">Transmembrane helix</keyword>
<evidence type="ECO:0000313" key="11">
    <source>
        <dbReference type="Proteomes" id="UP000308768"/>
    </source>
</evidence>
<sequence length="489" mass="54205">GWDQTGSNGANLSFPVEFGINDAQIINGVANPNYETNLWLVGLINAAPYIASAFLGCWLSDPLNNYFGRRGTIFFSAVFCLLSVIGSGCSQNWYQLFICRLLLGIGMGSKASTVPIYAAENVPAAIRGGLVMSWQMWTAFGIFLGFCANLAVYQVGPIAWRLQLGSAFIPAVPLVVGIYFCPESPRWYMKKGKYAKAYKSLVRLRNTPLQAARDLYYVHAQLMIEAAIIGQTNYAQRIIELFTIPRVRRATLASFTSSVFVQAGSSARTALLASFGFGLVNFVFAFPAVWTIDTFGRRALLLFTFPQMAWTLLAAGFCFFIPESSCAHLGLIALFIFLFAAFYSPGEGPVPFTYSAEVFPLSHREVGMSWAVATCLFWAAVLSLTRPRMVAAMTPTGAFGFYACLNLTAFAMIFFWVPETKQRTLEELDYVFAVPTRTHMSYQLTKALPYWINRYVKRDRTATLEPLYSFDKLASEQGRSKSITGNASD</sequence>
<keyword evidence="6 8" id="KW-0472">Membrane</keyword>
<comment type="caution">
    <text evidence="10">The sequence shown here is derived from an EMBL/GenBank/DDBJ whole genome shotgun (WGS) entry which is preliminary data.</text>
</comment>
<dbReference type="PANTHER" id="PTHR48020:SF4">
    <property type="entry name" value="SYMPORT, PUTATIVE (AFU_ORTHOLOGUE AFUA_3G11790)-RELATED"/>
    <property type="match status" value="1"/>
</dbReference>
<feature type="transmembrane region" description="Helical" evidence="8">
    <location>
        <begin position="366"/>
        <end position="385"/>
    </location>
</feature>
<feature type="transmembrane region" description="Helical" evidence="8">
    <location>
        <begin position="158"/>
        <end position="181"/>
    </location>
</feature>
<dbReference type="PRINTS" id="PR00171">
    <property type="entry name" value="SUGRTRNSPORT"/>
</dbReference>
<feature type="transmembrane region" description="Helical" evidence="8">
    <location>
        <begin position="328"/>
        <end position="346"/>
    </location>
</feature>
<evidence type="ECO:0000313" key="10">
    <source>
        <dbReference type="EMBL" id="TKA42081.1"/>
    </source>
</evidence>
<dbReference type="InterPro" id="IPR036259">
    <property type="entry name" value="MFS_trans_sf"/>
</dbReference>
<dbReference type="GO" id="GO:0015798">
    <property type="term" value="P:myo-inositol transport"/>
    <property type="evidence" value="ECO:0007669"/>
    <property type="project" value="UniProtKB-ARBA"/>
</dbReference>
<dbReference type="SUPFAM" id="SSF103473">
    <property type="entry name" value="MFS general substrate transporter"/>
    <property type="match status" value="1"/>
</dbReference>
<keyword evidence="4 8" id="KW-0812">Transmembrane</keyword>
<keyword evidence="3 7" id="KW-0813">Transport</keyword>
<name>A0A4U0V0I6_9PEZI</name>
<feature type="transmembrane region" description="Helical" evidence="8">
    <location>
        <begin position="71"/>
        <end position="88"/>
    </location>
</feature>
<dbReference type="GO" id="GO:0016020">
    <property type="term" value="C:membrane"/>
    <property type="evidence" value="ECO:0007669"/>
    <property type="project" value="UniProtKB-SubCell"/>
</dbReference>
<evidence type="ECO:0000256" key="2">
    <source>
        <dbReference type="ARBA" id="ARBA00010992"/>
    </source>
</evidence>
<evidence type="ECO:0000256" key="1">
    <source>
        <dbReference type="ARBA" id="ARBA00004141"/>
    </source>
</evidence>
<feature type="transmembrane region" description="Helical" evidence="8">
    <location>
        <begin position="270"/>
        <end position="292"/>
    </location>
</feature>
<dbReference type="Proteomes" id="UP000308768">
    <property type="component" value="Unassembled WGS sequence"/>
</dbReference>
<feature type="domain" description="Major facilitator superfamily (MFS) profile" evidence="9">
    <location>
        <begin position="1"/>
        <end position="421"/>
    </location>
</feature>
<gene>
    <name evidence="10" type="ORF">B0A49_13508</name>
</gene>
<comment type="similarity">
    <text evidence="2 7">Belongs to the major facilitator superfamily. Sugar transporter (TC 2.A.1.1) family.</text>
</comment>
<dbReference type="InterPro" id="IPR020846">
    <property type="entry name" value="MFS_dom"/>
</dbReference>
<dbReference type="GO" id="GO:0022857">
    <property type="term" value="F:transmembrane transporter activity"/>
    <property type="evidence" value="ECO:0007669"/>
    <property type="project" value="InterPro"/>
</dbReference>
<comment type="subcellular location">
    <subcellularLocation>
        <location evidence="1">Membrane</location>
        <topology evidence="1">Multi-pass membrane protein</topology>
    </subcellularLocation>
</comment>
<dbReference type="Gene3D" id="1.20.1250.20">
    <property type="entry name" value="MFS general substrate transporter like domains"/>
    <property type="match status" value="2"/>
</dbReference>
<dbReference type="STRING" id="331657.A0A4U0V0I6"/>
<protein>
    <recommendedName>
        <fullName evidence="9">Major facilitator superfamily (MFS) profile domain-containing protein</fullName>
    </recommendedName>
</protein>
<feature type="non-terminal residue" evidence="10">
    <location>
        <position position="1"/>
    </location>
</feature>
<feature type="transmembrane region" description="Helical" evidence="8">
    <location>
        <begin position="38"/>
        <end position="59"/>
    </location>
</feature>
<evidence type="ECO:0000256" key="8">
    <source>
        <dbReference type="SAM" id="Phobius"/>
    </source>
</evidence>
<proteinExistence type="inferred from homology"/>
<evidence type="ECO:0000256" key="5">
    <source>
        <dbReference type="ARBA" id="ARBA00022989"/>
    </source>
</evidence>
<dbReference type="InterPro" id="IPR005829">
    <property type="entry name" value="Sugar_transporter_CS"/>
</dbReference>
<dbReference type="PROSITE" id="PS50850">
    <property type="entry name" value="MFS"/>
    <property type="match status" value="1"/>
</dbReference>
<evidence type="ECO:0000256" key="4">
    <source>
        <dbReference type="ARBA" id="ARBA00022692"/>
    </source>
</evidence>
<organism evidence="10 11">
    <name type="scientific">Cryomyces minteri</name>
    <dbReference type="NCBI Taxonomy" id="331657"/>
    <lineage>
        <taxon>Eukaryota</taxon>
        <taxon>Fungi</taxon>
        <taxon>Dikarya</taxon>
        <taxon>Ascomycota</taxon>
        <taxon>Pezizomycotina</taxon>
        <taxon>Dothideomycetes</taxon>
        <taxon>Dothideomycetes incertae sedis</taxon>
        <taxon>Cryomyces</taxon>
    </lineage>
</organism>
<feature type="transmembrane region" description="Helical" evidence="8">
    <location>
        <begin position="298"/>
        <end position="321"/>
    </location>
</feature>
<keyword evidence="11" id="KW-1185">Reference proteome</keyword>
<evidence type="ECO:0000256" key="3">
    <source>
        <dbReference type="ARBA" id="ARBA00022448"/>
    </source>
</evidence>
<dbReference type="EMBL" id="NAJN01003226">
    <property type="protein sequence ID" value="TKA42081.1"/>
    <property type="molecule type" value="Genomic_DNA"/>
</dbReference>
<dbReference type="OrthoDB" id="5290825at2759"/>
<feature type="transmembrane region" description="Helical" evidence="8">
    <location>
        <begin position="397"/>
        <end position="417"/>
    </location>
</feature>
<dbReference type="PROSITE" id="PS00217">
    <property type="entry name" value="SUGAR_TRANSPORT_2"/>
    <property type="match status" value="1"/>
</dbReference>
<dbReference type="InterPro" id="IPR005828">
    <property type="entry name" value="MFS_sugar_transport-like"/>
</dbReference>
<dbReference type="Pfam" id="PF00083">
    <property type="entry name" value="Sugar_tr"/>
    <property type="match status" value="1"/>
</dbReference>
<dbReference type="PANTHER" id="PTHR48020">
    <property type="entry name" value="PROTON MYO-INOSITOL COTRANSPORTER"/>
    <property type="match status" value="1"/>
</dbReference>
<evidence type="ECO:0000256" key="6">
    <source>
        <dbReference type="ARBA" id="ARBA00023136"/>
    </source>
</evidence>
<dbReference type="InterPro" id="IPR003663">
    <property type="entry name" value="Sugar/inositol_transpt"/>
</dbReference>
<dbReference type="AlphaFoldDB" id="A0A4U0V0I6"/>
<evidence type="ECO:0000256" key="7">
    <source>
        <dbReference type="RuleBase" id="RU003346"/>
    </source>
</evidence>
<dbReference type="NCBIfam" id="TIGR00879">
    <property type="entry name" value="SP"/>
    <property type="match status" value="1"/>
</dbReference>
<reference evidence="10 11" key="1">
    <citation type="submission" date="2017-03" db="EMBL/GenBank/DDBJ databases">
        <title>Genomes of endolithic fungi from Antarctica.</title>
        <authorList>
            <person name="Coleine C."/>
            <person name="Masonjones S."/>
            <person name="Stajich J.E."/>
        </authorList>
    </citation>
    <scope>NUCLEOTIDE SEQUENCE [LARGE SCALE GENOMIC DNA]</scope>
    <source>
        <strain evidence="10 11">CCFEE 5187</strain>
    </source>
</reference>
<accession>A0A4U0V0I6</accession>
<dbReference type="FunFam" id="1.20.1250.20:FF:000474">
    <property type="entry name" value="Sugar transporter, putative"/>
    <property type="match status" value="1"/>
</dbReference>
<evidence type="ECO:0000259" key="9">
    <source>
        <dbReference type="PROSITE" id="PS50850"/>
    </source>
</evidence>
<dbReference type="InterPro" id="IPR050814">
    <property type="entry name" value="Myo-inositol_Transporter"/>
</dbReference>
<dbReference type="GO" id="GO:0015791">
    <property type="term" value="P:polyol transmembrane transport"/>
    <property type="evidence" value="ECO:0007669"/>
    <property type="project" value="UniProtKB-ARBA"/>
</dbReference>